<evidence type="ECO:0000313" key="4">
    <source>
        <dbReference type="EMBL" id="NBI52597.1"/>
    </source>
</evidence>
<dbReference type="InterPro" id="IPR032466">
    <property type="entry name" value="Metal_Hydrolase"/>
</dbReference>
<evidence type="ECO:0000259" key="3">
    <source>
        <dbReference type="Pfam" id="PF01979"/>
    </source>
</evidence>
<dbReference type="SUPFAM" id="SSF51556">
    <property type="entry name" value="Metallo-dependent hydrolases"/>
    <property type="match status" value="1"/>
</dbReference>
<dbReference type="PANTHER" id="PTHR43794">
    <property type="entry name" value="AMINOHYDROLASE SSNA-RELATED"/>
    <property type="match status" value="1"/>
</dbReference>
<sequence length="442" mass="48762">MLLLKNATAVQFEPALIKESVDILIDGSVIKEVGSDLAAKYPDATVKEMKGKLVMPGIVCSHNHFYSGLARGIMADIKPSPDFISILKNLWWRMDRALDEEALYYSGLICSLEAIKNGCSSVIDHHASPNYIAGSLNTLRKGFLKAGLRGMTCFETTDRNGGMKEMMAGVEENIAFAQLVDRAKEEGTEPYLVEAHIGAHAPFTVTNEGLAMMAEAVQATGRGIHVHVAEDRYDVTHSHHHYGQDIVERLDSFGLINEKTLLAHGLFLSDRDIDILNAKDGFLAHNARSNMNNNVGYNHKLTRFKNVALGTDGIGADMFEELKFAFFKHRDAGGPLWPDSFTRSLWNGNEILARNFGAKFGRLDPGNKADLTILDYTSPTPFVADNLPGHIAFGINAGNVNSVIVEGRFVYEDRAFPFDVAPIYAEASKVAQRLWKTMDQLD</sequence>
<protein>
    <submittedName>
        <fullName evidence="4">Aminohydrolase SsnA</fullName>
    </submittedName>
</protein>
<name>A0ABW9YFM8_9GAMM</name>
<evidence type="ECO:0000256" key="2">
    <source>
        <dbReference type="ARBA" id="ARBA00022801"/>
    </source>
</evidence>
<proteinExistence type="inferred from homology"/>
<dbReference type="InterPro" id="IPR006680">
    <property type="entry name" value="Amidohydro-rel"/>
</dbReference>
<dbReference type="NCBIfam" id="NF005540">
    <property type="entry name" value="PRK07203.1"/>
    <property type="match status" value="1"/>
</dbReference>
<feature type="domain" description="Amidohydrolase-related" evidence="3">
    <location>
        <begin position="53"/>
        <end position="410"/>
    </location>
</feature>
<dbReference type="CDD" id="cd01298">
    <property type="entry name" value="ATZ_TRZ_like"/>
    <property type="match status" value="1"/>
</dbReference>
<keyword evidence="5" id="KW-1185">Reference proteome</keyword>
<reference evidence="4 5" key="1">
    <citation type="journal article" date="2017" name="Int. J. Syst. Evol. Microbiol.">
        <title>Photobacterium alginatilyticum sp. nov., a marine bacterium isolated from bottom seawater.</title>
        <authorList>
            <person name="Wang X."/>
            <person name="Wang Y."/>
            <person name="Yang X."/>
            <person name="Sun H."/>
            <person name="Li B."/>
            <person name="Zhang X.H."/>
        </authorList>
    </citation>
    <scope>NUCLEOTIDE SEQUENCE [LARGE SCALE GENOMIC DNA]</scope>
    <source>
        <strain evidence="4 5">P03D4</strain>
    </source>
</reference>
<dbReference type="Gene3D" id="2.30.40.10">
    <property type="entry name" value="Urease, subunit C, domain 1"/>
    <property type="match status" value="1"/>
</dbReference>
<dbReference type="EMBL" id="RSEJ01000007">
    <property type="protein sequence ID" value="NBI52597.1"/>
    <property type="molecule type" value="Genomic_DNA"/>
</dbReference>
<comment type="similarity">
    <text evidence="1">Belongs to the metallo-dependent hydrolases superfamily. ATZ/TRZ family.</text>
</comment>
<dbReference type="NCBIfam" id="TIGR03314">
    <property type="entry name" value="Se_ssnA"/>
    <property type="match status" value="1"/>
</dbReference>
<evidence type="ECO:0000256" key="1">
    <source>
        <dbReference type="ARBA" id="ARBA00006745"/>
    </source>
</evidence>
<evidence type="ECO:0000313" key="5">
    <source>
        <dbReference type="Proteomes" id="UP000738517"/>
    </source>
</evidence>
<dbReference type="RefSeq" id="WP_160650087.1">
    <property type="nucleotide sequence ID" value="NZ_RSEJ01000007.1"/>
</dbReference>
<dbReference type="SUPFAM" id="SSF51338">
    <property type="entry name" value="Composite domain of metallo-dependent hydrolases"/>
    <property type="match status" value="1"/>
</dbReference>
<dbReference type="Pfam" id="PF01979">
    <property type="entry name" value="Amidohydro_1"/>
    <property type="match status" value="1"/>
</dbReference>
<dbReference type="InterPro" id="IPR050287">
    <property type="entry name" value="MTA/SAH_deaminase"/>
</dbReference>
<dbReference type="Proteomes" id="UP000738517">
    <property type="component" value="Unassembled WGS sequence"/>
</dbReference>
<organism evidence="4 5">
    <name type="scientific">Photobacterium alginatilyticum</name>
    <dbReference type="NCBI Taxonomy" id="1775171"/>
    <lineage>
        <taxon>Bacteria</taxon>
        <taxon>Pseudomonadati</taxon>
        <taxon>Pseudomonadota</taxon>
        <taxon>Gammaproteobacteria</taxon>
        <taxon>Vibrionales</taxon>
        <taxon>Vibrionaceae</taxon>
        <taxon>Photobacterium</taxon>
    </lineage>
</organism>
<gene>
    <name evidence="4" type="primary">ssnA</name>
    <name evidence="4" type="ORF">EIZ48_08430</name>
</gene>
<dbReference type="InterPro" id="IPR017700">
    <property type="entry name" value="Aminohydrolase_SsnA"/>
</dbReference>
<comment type="caution">
    <text evidence="4">The sequence shown here is derived from an EMBL/GenBank/DDBJ whole genome shotgun (WGS) entry which is preliminary data.</text>
</comment>
<dbReference type="InterPro" id="IPR011059">
    <property type="entry name" value="Metal-dep_hydrolase_composite"/>
</dbReference>
<dbReference type="PANTHER" id="PTHR43794:SF11">
    <property type="entry name" value="AMIDOHYDROLASE-RELATED DOMAIN-CONTAINING PROTEIN"/>
    <property type="match status" value="1"/>
</dbReference>
<keyword evidence="2" id="KW-0378">Hydrolase</keyword>
<dbReference type="Gene3D" id="3.20.20.140">
    <property type="entry name" value="Metal-dependent hydrolases"/>
    <property type="match status" value="1"/>
</dbReference>
<accession>A0ABW9YFM8</accession>